<keyword evidence="8 19" id="KW-0169">Cobalamin biosynthesis</keyword>
<feature type="transmembrane region" description="Helical" evidence="19">
    <location>
        <begin position="65"/>
        <end position="87"/>
    </location>
</feature>
<protein>
    <recommendedName>
        <fullName evidence="6 19">Adenosylcobinamide-GDP ribazoletransferase</fullName>
        <ecNumber evidence="5 19">2.7.8.26</ecNumber>
    </recommendedName>
    <alternativeName>
        <fullName evidence="16 19">Cobalamin synthase</fullName>
    </alternativeName>
    <alternativeName>
        <fullName evidence="15 19">Cobalamin-5'-phosphate synthase</fullName>
    </alternativeName>
</protein>
<evidence type="ECO:0000256" key="9">
    <source>
        <dbReference type="ARBA" id="ARBA00022679"/>
    </source>
</evidence>
<dbReference type="GO" id="GO:0005886">
    <property type="term" value="C:plasma membrane"/>
    <property type="evidence" value="ECO:0007669"/>
    <property type="project" value="UniProtKB-SubCell"/>
</dbReference>
<dbReference type="GO" id="GO:0051073">
    <property type="term" value="F:adenosylcobinamide-GDP ribazoletransferase activity"/>
    <property type="evidence" value="ECO:0007669"/>
    <property type="project" value="UniProtKB-UniRule"/>
</dbReference>
<feature type="transmembrane region" description="Helical" evidence="19">
    <location>
        <begin position="177"/>
        <end position="195"/>
    </location>
</feature>
<dbReference type="EC" id="2.7.8.26" evidence="5 19"/>
<keyword evidence="11 19" id="KW-0460">Magnesium</keyword>
<feature type="transmembrane region" description="Helical" evidence="19">
    <location>
        <begin position="31"/>
        <end position="53"/>
    </location>
</feature>
<feature type="transmembrane region" description="Helical" evidence="19">
    <location>
        <begin position="134"/>
        <end position="156"/>
    </location>
</feature>
<evidence type="ECO:0000256" key="2">
    <source>
        <dbReference type="ARBA" id="ARBA00004651"/>
    </source>
</evidence>
<evidence type="ECO:0000256" key="16">
    <source>
        <dbReference type="ARBA" id="ARBA00032853"/>
    </source>
</evidence>
<evidence type="ECO:0000256" key="12">
    <source>
        <dbReference type="ARBA" id="ARBA00022989"/>
    </source>
</evidence>
<feature type="transmembrane region" description="Helical" evidence="19">
    <location>
        <begin position="230"/>
        <end position="253"/>
    </location>
</feature>
<evidence type="ECO:0000256" key="14">
    <source>
        <dbReference type="ARBA" id="ARBA00025228"/>
    </source>
</evidence>
<comment type="subcellular location">
    <subcellularLocation>
        <location evidence="2 19">Cell membrane</location>
        <topology evidence="2 19">Multi-pass membrane protein</topology>
    </subcellularLocation>
</comment>
<comment type="cofactor">
    <cofactor evidence="1 19">
        <name>Mg(2+)</name>
        <dbReference type="ChEBI" id="CHEBI:18420"/>
    </cofactor>
</comment>
<evidence type="ECO:0000256" key="19">
    <source>
        <dbReference type="HAMAP-Rule" id="MF_00719"/>
    </source>
</evidence>
<dbReference type="AlphaFoldDB" id="A0A2M8Z2C4"/>
<dbReference type="RefSeq" id="WP_100304222.1">
    <property type="nucleotide sequence ID" value="NZ_PGET01000001.1"/>
</dbReference>
<evidence type="ECO:0000256" key="8">
    <source>
        <dbReference type="ARBA" id="ARBA00022573"/>
    </source>
</evidence>
<dbReference type="Pfam" id="PF02654">
    <property type="entry name" value="CobS"/>
    <property type="match status" value="1"/>
</dbReference>
<sequence>MNLFGSLVIAFSMYSRIPMPQMEWTKERMKYVMCFFPLIGIVIGLLEFAVFQGCDALGFRHFGQILPVVIPILVTGGIHMDGFLDVIDAKSSHGDRKKKLEILKDPHTGAFAIIGCCVYLILYLAAFLEMSPAMIPAYSIIFVVTRALSGLSVVTFPMAKESGLAASFSGAAQKRTVAITMILYLAAAVWGIWYLGGTMPVVMTLFVSVLVYWYYYAMAKKEFGGITGDLAGYFLQICELALVAGLAVASHLVSL</sequence>
<proteinExistence type="inferred from homology"/>
<evidence type="ECO:0000256" key="18">
    <source>
        <dbReference type="ARBA" id="ARBA00049504"/>
    </source>
</evidence>
<comment type="pathway">
    <text evidence="3 19">Cofactor biosynthesis; adenosylcobalamin biosynthesis; adenosylcobalamin from cob(II)yrinate a,c-diamide: step 7/7.</text>
</comment>
<comment type="catalytic activity">
    <reaction evidence="18 19">
        <text>alpha-ribazole 5'-phosphate + adenosylcob(III)inamide-GDP = adenosylcob(III)alamin 5'-phosphate + GMP + H(+)</text>
        <dbReference type="Rhea" id="RHEA:23560"/>
        <dbReference type="ChEBI" id="CHEBI:15378"/>
        <dbReference type="ChEBI" id="CHEBI:57918"/>
        <dbReference type="ChEBI" id="CHEBI:58115"/>
        <dbReference type="ChEBI" id="CHEBI:60487"/>
        <dbReference type="ChEBI" id="CHEBI:60493"/>
        <dbReference type="EC" id="2.7.8.26"/>
    </reaction>
</comment>
<keyword evidence="12 19" id="KW-1133">Transmembrane helix</keyword>
<comment type="catalytic activity">
    <reaction evidence="17 19">
        <text>alpha-ribazole + adenosylcob(III)inamide-GDP = adenosylcob(III)alamin + GMP + H(+)</text>
        <dbReference type="Rhea" id="RHEA:16049"/>
        <dbReference type="ChEBI" id="CHEBI:10329"/>
        <dbReference type="ChEBI" id="CHEBI:15378"/>
        <dbReference type="ChEBI" id="CHEBI:18408"/>
        <dbReference type="ChEBI" id="CHEBI:58115"/>
        <dbReference type="ChEBI" id="CHEBI:60487"/>
        <dbReference type="EC" id="2.7.8.26"/>
    </reaction>
</comment>
<dbReference type="InterPro" id="IPR003805">
    <property type="entry name" value="CobS"/>
</dbReference>
<feature type="transmembrane region" description="Helical" evidence="19">
    <location>
        <begin position="201"/>
        <end position="218"/>
    </location>
</feature>
<reference evidence="20 21" key="1">
    <citation type="submission" date="2017-11" db="EMBL/GenBank/DDBJ databases">
        <title>Understudied soil microbes with underappreciated capabilities: Untangling the Clostridium saccharolyticum group.</title>
        <authorList>
            <person name="Leschine S."/>
        </authorList>
    </citation>
    <scope>NUCLEOTIDE SEQUENCE [LARGE SCALE GENOMIC DNA]</scope>
    <source>
        <strain evidence="20 21">18A</strain>
    </source>
</reference>
<dbReference type="Proteomes" id="UP000231092">
    <property type="component" value="Unassembled WGS sequence"/>
</dbReference>
<evidence type="ECO:0000313" key="20">
    <source>
        <dbReference type="EMBL" id="PJJ27607.1"/>
    </source>
</evidence>
<evidence type="ECO:0000313" key="21">
    <source>
        <dbReference type="Proteomes" id="UP000231092"/>
    </source>
</evidence>
<evidence type="ECO:0000256" key="17">
    <source>
        <dbReference type="ARBA" id="ARBA00048623"/>
    </source>
</evidence>
<dbReference type="GO" id="GO:0008818">
    <property type="term" value="F:cobalamin 5'-phosphate synthase activity"/>
    <property type="evidence" value="ECO:0007669"/>
    <property type="project" value="UniProtKB-UniRule"/>
</dbReference>
<evidence type="ECO:0000256" key="5">
    <source>
        <dbReference type="ARBA" id="ARBA00013200"/>
    </source>
</evidence>
<name>A0A2M8Z2C4_9FIRM</name>
<dbReference type="EMBL" id="PGET01000001">
    <property type="protein sequence ID" value="PJJ27607.1"/>
    <property type="molecule type" value="Genomic_DNA"/>
</dbReference>
<keyword evidence="9 19" id="KW-0808">Transferase</keyword>
<accession>A0A2M8Z2C4</accession>
<evidence type="ECO:0000256" key="1">
    <source>
        <dbReference type="ARBA" id="ARBA00001946"/>
    </source>
</evidence>
<evidence type="ECO:0000256" key="3">
    <source>
        <dbReference type="ARBA" id="ARBA00004663"/>
    </source>
</evidence>
<evidence type="ECO:0000256" key="10">
    <source>
        <dbReference type="ARBA" id="ARBA00022692"/>
    </source>
</evidence>
<evidence type="ECO:0000256" key="6">
    <source>
        <dbReference type="ARBA" id="ARBA00015850"/>
    </source>
</evidence>
<dbReference type="PANTHER" id="PTHR34148">
    <property type="entry name" value="ADENOSYLCOBINAMIDE-GDP RIBAZOLETRANSFERASE"/>
    <property type="match status" value="1"/>
</dbReference>
<dbReference type="GO" id="GO:0009236">
    <property type="term" value="P:cobalamin biosynthetic process"/>
    <property type="evidence" value="ECO:0007669"/>
    <property type="project" value="UniProtKB-UniRule"/>
</dbReference>
<evidence type="ECO:0000256" key="15">
    <source>
        <dbReference type="ARBA" id="ARBA00032605"/>
    </source>
</evidence>
<dbReference type="OrthoDB" id="9794626at2"/>
<dbReference type="HAMAP" id="MF_00719">
    <property type="entry name" value="CobS"/>
    <property type="match status" value="1"/>
</dbReference>
<evidence type="ECO:0000256" key="4">
    <source>
        <dbReference type="ARBA" id="ARBA00010561"/>
    </source>
</evidence>
<evidence type="ECO:0000256" key="11">
    <source>
        <dbReference type="ARBA" id="ARBA00022842"/>
    </source>
</evidence>
<comment type="function">
    <text evidence="14 19">Joins adenosylcobinamide-GDP and alpha-ribazole to generate adenosylcobalamin (Ado-cobalamin). Also synthesizes adenosylcobalamin 5'-phosphate from adenosylcobinamide-GDP and alpha-ribazole 5'-phosphate.</text>
</comment>
<evidence type="ECO:0000256" key="7">
    <source>
        <dbReference type="ARBA" id="ARBA00022475"/>
    </source>
</evidence>
<keyword evidence="10 19" id="KW-0812">Transmembrane</keyword>
<organism evidence="20 21">
    <name type="scientific">[Clostridium] celerecrescens 18A</name>
    <dbReference type="NCBI Taxonomy" id="1286362"/>
    <lineage>
        <taxon>Bacteria</taxon>
        <taxon>Bacillati</taxon>
        <taxon>Bacillota</taxon>
        <taxon>Clostridia</taxon>
        <taxon>Lachnospirales</taxon>
        <taxon>Lachnospiraceae</taxon>
        <taxon>Lacrimispora</taxon>
    </lineage>
</organism>
<evidence type="ECO:0000256" key="13">
    <source>
        <dbReference type="ARBA" id="ARBA00023136"/>
    </source>
</evidence>
<keyword evidence="13 19" id="KW-0472">Membrane</keyword>
<dbReference type="UniPathway" id="UPA00148">
    <property type="reaction ID" value="UER00238"/>
</dbReference>
<keyword evidence="7 19" id="KW-1003">Cell membrane</keyword>
<feature type="transmembrane region" description="Helical" evidence="19">
    <location>
        <begin position="108"/>
        <end position="128"/>
    </location>
</feature>
<comment type="similarity">
    <text evidence="4 19">Belongs to the CobS family.</text>
</comment>
<dbReference type="PANTHER" id="PTHR34148:SF1">
    <property type="entry name" value="ADENOSYLCOBINAMIDE-GDP RIBAZOLETRANSFERASE"/>
    <property type="match status" value="1"/>
</dbReference>
<comment type="caution">
    <text evidence="20">The sequence shown here is derived from an EMBL/GenBank/DDBJ whole genome shotgun (WGS) entry which is preliminary data.</text>
</comment>
<gene>
    <name evidence="19" type="primary">cobS</name>
    <name evidence="20" type="ORF">H171_1076</name>
</gene>